<feature type="binding site" evidence="4">
    <location>
        <position position="71"/>
    </location>
    <ligand>
        <name>a divalent metal cation</name>
        <dbReference type="ChEBI" id="CHEBI:60240"/>
        <label>1</label>
    </ligand>
</feature>
<evidence type="ECO:0000256" key="1">
    <source>
        <dbReference type="ARBA" id="ARBA00006964"/>
    </source>
</evidence>
<feature type="binding site" evidence="4">
    <location>
        <position position="228"/>
    </location>
    <ligand>
        <name>a divalent metal cation</name>
        <dbReference type="ChEBI" id="CHEBI:60240"/>
        <label>1</label>
    </ligand>
</feature>
<keyword evidence="3 4" id="KW-0479">Metal-binding</keyword>
<feature type="binding site" evidence="4">
    <location>
        <position position="70"/>
    </location>
    <ligand>
        <name>a divalent metal cation</name>
        <dbReference type="ChEBI" id="CHEBI:60240"/>
        <label>1</label>
    </ligand>
</feature>
<dbReference type="EMBL" id="FUXF01000003">
    <property type="protein sequence ID" value="SJZ42622.1"/>
    <property type="molecule type" value="Genomic_DNA"/>
</dbReference>
<dbReference type="FunFam" id="3.40.1390.30:FF:000001">
    <property type="entry name" value="GTP cyclohydrolase 1 type 2"/>
    <property type="match status" value="1"/>
</dbReference>
<evidence type="ECO:0000313" key="5">
    <source>
        <dbReference type="EMBL" id="SJZ42622.1"/>
    </source>
</evidence>
<keyword evidence="6" id="KW-1185">Reference proteome</keyword>
<dbReference type="Pfam" id="PF01784">
    <property type="entry name" value="DUF34_NIF3"/>
    <property type="match status" value="1"/>
</dbReference>
<proteinExistence type="inferred from homology"/>
<protein>
    <recommendedName>
        <fullName evidence="2">GTP cyclohydrolase 1 type 2 homolog</fullName>
    </recommendedName>
</protein>
<dbReference type="PANTHER" id="PTHR13799:SF14">
    <property type="entry name" value="GTP CYCLOHYDROLASE 1 TYPE 2 HOMOLOG"/>
    <property type="match status" value="1"/>
</dbReference>
<accession>A0A1T4KJK8</accession>
<dbReference type="AlphaFoldDB" id="A0A1T4KJK8"/>
<reference evidence="6" key="1">
    <citation type="submission" date="2017-02" db="EMBL/GenBank/DDBJ databases">
        <authorList>
            <person name="Varghese N."/>
            <person name="Submissions S."/>
        </authorList>
    </citation>
    <scope>NUCLEOTIDE SEQUENCE [LARGE SCALE GENOMIC DNA]</scope>
    <source>
        <strain evidence="6">ATCC 27862</strain>
    </source>
</reference>
<dbReference type="GO" id="GO:0005737">
    <property type="term" value="C:cytoplasm"/>
    <property type="evidence" value="ECO:0007669"/>
    <property type="project" value="TreeGrafter"/>
</dbReference>
<name>A0A1T4KJK8_9BACT</name>
<dbReference type="Gene3D" id="3.40.1390.30">
    <property type="entry name" value="NIF3 (NGG1p interacting factor 3)-like"/>
    <property type="match status" value="1"/>
</dbReference>
<dbReference type="Proteomes" id="UP000190389">
    <property type="component" value="Unassembled WGS sequence"/>
</dbReference>
<dbReference type="OrthoDB" id="9792792at2"/>
<dbReference type="STRING" id="171291.SAMN02745154_00074"/>
<dbReference type="PANTHER" id="PTHR13799">
    <property type="entry name" value="NGG1 INTERACTING FACTOR 3"/>
    <property type="match status" value="1"/>
</dbReference>
<evidence type="ECO:0000256" key="2">
    <source>
        <dbReference type="ARBA" id="ARBA00022112"/>
    </source>
</evidence>
<evidence type="ECO:0000256" key="3">
    <source>
        <dbReference type="ARBA" id="ARBA00022723"/>
    </source>
</evidence>
<evidence type="ECO:0000256" key="4">
    <source>
        <dbReference type="PIRSR" id="PIRSR602678-1"/>
    </source>
</evidence>
<organism evidence="5 6">
    <name type="scientific">Mycoplasmopsis verecunda</name>
    <dbReference type="NCBI Taxonomy" id="171291"/>
    <lineage>
        <taxon>Bacteria</taxon>
        <taxon>Bacillati</taxon>
        <taxon>Mycoplasmatota</taxon>
        <taxon>Mycoplasmoidales</taxon>
        <taxon>Metamycoplasmataceae</taxon>
        <taxon>Mycoplasmopsis</taxon>
    </lineage>
</organism>
<evidence type="ECO:0000313" key="6">
    <source>
        <dbReference type="Proteomes" id="UP000190389"/>
    </source>
</evidence>
<dbReference type="GO" id="GO:0046872">
    <property type="term" value="F:metal ion binding"/>
    <property type="evidence" value="ECO:0007669"/>
    <property type="project" value="UniProtKB-KW"/>
</dbReference>
<feature type="binding site" evidence="4">
    <location>
        <position position="111"/>
    </location>
    <ligand>
        <name>a divalent metal cation</name>
        <dbReference type="ChEBI" id="CHEBI:60240"/>
        <label>1</label>
    </ligand>
</feature>
<gene>
    <name evidence="5" type="ORF">SAMN02745154_00074</name>
</gene>
<dbReference type="InterPro" id="IPR002678">
    <property type="entry name" value="DUF34/NIF3"/>
</dbReference>
<comment type="similarity">
    <text evidence="1">Belongs to the GTP cyclohydrolase I type 2/NIF3 family.</text>
</comment>
<feature type="binding site" evidence="4">
    <location>
        <position position="231"/>
    </location>
    <ligand>
        <name>a divalent metal cation</name>
        <dbReference type="ChEBI" id="CHEBI:60240"/>
        <label>1</label>
    </ligand>
</feature>
<dbReference type="InterPro" id="IPR036069">
    <property type="entry name" value="DUF34/NIF3_sf"/>
</dbReference>
<dbReference type="SUPFAM" id="SSF102705">
    <property type="entry name" value="NIF3 (NGG1p interacting factor 3)-like"/>
    <property type="match status" value="1"/>
</dbReference>
<sequence length="263" mass="30760">MKQKSLKIKDFIAVVNSMYPNENKEIWDPSGYSVKTVQAKKFKGAVLAIDLTKEVLQEAIDNDCNVILTHHPFKFEARWIDEDNKAPYKREILNLLRKHQITAYSMHTNYDCDPYGTSYQIVKALGLENTMDWNASQIFSAVFQPNKSLNELKELFIDKLKFNSFRTNINPQDYDKKVNKVAVLSGSGYIGQIVDLSKNVDLIISSDFRWSDWIVFDQNNINILEVPHLDEQVFAYHMYLMLVQMFPEYRFIVKELDEPYHNL</sequence>
<dbReference type="RefSeq" id="WP_078746825.1">
    <property type="nucleotide sequence ID" value="NZ_CP137850.1"/>
</dbReference>